<protein>
    <submittedName>
        <fullName evidence="4">Uncharacterized protein</fullName>
    </submittedName>
</protein>
<dbReference type="Proteomes" id="UP000789390">
    <property type="component" value="Unassembled WGS sequence"/>
</dbReference>
<gene>
    <name evidence="4" type="ORF">DGAL_LOCUS15192</name>
</gene>
<keyword evidence="1" id="KW-0175">Coiled coil</keyword>
<dbReference type="OrthoDB" id="6374255at2759"/>
<reference evidence="4" key="1">
    <citation type="submission" date="2021-11" db="EMBL/GenBank/DDBJ databases">
        <authorList>
            <person name="Schell T."/>
        </authorList>
    </citation>
    <scope>NUCLEOTIDE SEQUENCE</scope>
    <source>
        <strain evidence="4">M5</strain>
    </source>
</reference>
<comment type="caution">
    <text evidence="4">The sequence shown here is derived from an EMBL/GenBank/DDBJ whole genome shotgun (WGS) entry which is preliminary data.</text>
</comment>
<dbReference type="AlphaFoldDB" id="A0A8J2WMB3"/>
<accession>A0A8J2WMB3</accession>
<evidence type="ECO:0000256" key="1">
    <source>
        <dbReference type="SAM" id="Coils"/>
    </source>
</evidence>
<keyword evidence="5" id="KW-1185">Reference proteome</keyword>
<proteinExistence type="predicted"/>
<name>A0A8J2WMB3_9CRUS</name>
<evidence type="ECO:0000313" key="5">
    <source>
        <dbReference type="Proteomes" id="UP000789390"/>
    </source>
</evidence>
<evidence type="ECO:0000256" key="2">
    <source>
        <dbReference type="SAM" id="MobiDB-lite"/>
    </source>
</evidence>
<evidence type="ECO:0000313" key="4">
    <source>
        <dbReference type="EMBL" id="CAH0111544.1"/>
    </source>
</evidence>
<evidence type="ECO:0000256" key="3">
    <source>
        <dbReference type="SAM" id="SignalP"/>
    </source>
</evidence>
<dbReference type="EMBL" id="CAKKLH010000314">
    <property type="protein sequence ID" value="CAH0111544.1"/>
    <property type="molecule type" value="Genomic_DNA"/>
</dbReference>
<keyword evidence="3" id="KW-0732">Signal</keyword>
<feature type="chain" id="PRO_5035320463" evidence="3">
    <location>
        <begin position="22"/>
        <end position="285"/>
    </location>
</feature>
<feature type="region of interest" description="Disordered" evidence="2">
    <location>
        <begin position="158"/>
        <end position="177"/>
    </location>
</feature>
<organism evidence="4 5">
    <name type="scientific">Daphnia galeata</name>
    <dbReference type="NCBI Taxonomy" id="27404"/>
    <lineage>
        <taxon>Eukaryota</taxon>
        <taxon>Metazoa</taxon>
        <taxon>Ecdysozoa</taxon>
        <taxon>Arthropoda</taxon>
        <taxon>Crustacea</taxon>
        <taxon>Branchiopoda</taxon>
        <taxon>Diplostraca</taxon>
        <taxon>Cladocera</taxon>
        <taxon>Anomopoda</taxon>
        <taxon>Daphniidae</taxon>
        <taxon>Daphnia</taxon>
    </lineage>
</organism>
<feature type="signal peptide" evidence="3">
    <location>
        <begin position="1"/>
        <end position="21"/>
    </location>
</feature>
<feature type="coiled-coil region" evidence="1">
    <location>
        <begin position="246"/>
        <end position="273"/>
    </location>
</feature>
<sequence length="285" mass="32359">MDLLTSFLALCVFCTLGPAHSGQLVQAAPVTDRLQTMITAIEPSFSKGLIHLSNLFDFVMNYDENISNGRTDDENETLPIQTTLQSASISLNTTENISSLHLKMYEENLLSLSTDISEKENQLQDETTELERLTISVDKWQSEAEKLRQEIAELDAKVKDADQRASQSHGRAQRKRKNRWKWITATVFTAGLASPGLIINEKDIKKLKRDRDAWYAQANERRKTLEVAENNHRDIIDRQQATEQSIRKTRTSLSSARTTLEELRKQYSVLSNLGAQLFMVSNSNN</sequence>